<evidence type="ECO:0000256" key="1">
    <source>
        <dbReference type="SAM" id="MobiDB-lite"/>
    </source>
</evidence>
<dbReference type="AlphaFoldDB" id="A0A426Q4U0"/>
<dbReference type="EMBL" id="PQNQ01000012">
    <property type="protein sequence ID" value="RRQ04015.1"/>
    <property type="molecule type" value="Genomic_DNA"/>
</dbReference>
<evidence type="ECO:0000313" key="2">
    <source>
        <dbReference type="EMBL" id="RRQ04015.1"/>
    </source>
</evidence>
<evidence type="ECO:0000313" key="3">
    <source>
        <dbReference type="Proteomes" id="UP000278422"/>
    </source>
</evidence>
<sequence>MEWAHLAVVGVVGLLAAGVFSVCCRGPVEHDHEQGPGHDDHVHIDPVEQDPQVAATSALTVLFSWDPARQSGPGDVPAGVAEELFTGSVAADVQSGRAVVDRSVQWGDWATAHARVMALVPDTRVIGRGSGPDRTVLAEVEQTLVYPDGGRSRLADRQIRVHLVVSSGRWKADRVDVADADQQQQQQKAGEK</sequence>
<name>A0A426Q4U0_9CORY</name>
<protein>
    <submittedName>
        <fullName evidence="2">Uncharacterized protein</fullName>
    </submittedName>
</protein>
<feature type="compositionally biased region" description="Low complexity" evidence="1">
    <location>
        <begin position="180"/>
        <end position="192"/>
    </location>
</feature>
<feature type="region of interest" description="Disordered" evidence="1">
    <location>
        <begin position="170"/>
        <end position="192"/>
    </location>
</feature>
<proteinExistence type="predicted"/>
<dbReference type="Proteomes" id="UP000278422">
    <property type="component" value="Unassembled WGS sequence"/>
</dbReference>
<organism evidence="2 3">
    <name type="scientific">Corynebacterium bovis</name>
    <dbReference type="NCBI Taxonomy" id="36808"/>
    <lineage>
        <taxon>Bacteria</taxon>
        <taxon>Bacillati</taxon>
        <taxon>Actinomycetota</taxon>
        <taxon>Actinomycetes</taxon>
        <taxon>Mycobacteriales</taxon>
        <taxon>Corynebacteriaceae</taxon>
        <taxon>Corynebacterium</taxon>
    </lineage>
</organism>
<reference evidence="2 3" key="1">
    <citation type="submission" date="2018-01" db="EMBL/GenBank/DDBJ databases">
        <title>Twenty Corynebacterium bovis Genomes.</title>
        <authorList>
            <person name="Gulvik C.A."/>
        </authorList>
    </citation>
    <scope>NUCLEOTIDE SEQUENCE [LARGE SCALE GENOMIC DNA]</scope>
    <source>
        <strain evidence="2 3">16-2004</strain>
    </source>
</reference>
<keyword evidence="3" id="KW-1185">Reference proteome</keyword>
<comment type="caution">
    <text evidence="2">The sequence shown here is derived from an EMBL/GenBank/DDBJ whole genome shotgun (WGS) entry which is preliminary data.</text>
</comment>
<gene>
    <name evidence="2" type="ORF">CXF42_05585</name>
</gene>
<accession>A0A426Q4U0</accession>